<dbReference type="RefSeq" id="WP_059407769.1">
    <property type="nucleotide sequence ID" value="NZ_CABFPH010000014.1"/>
</dbReference>
<protein>
    <recommendedName>
        <fullName evidence="1">diguanylate cyclase</fullName>
        <ecNumber evidence="1">2.7.7.65</ecNumber>
    </recommendedName>
</protein>
<evidence type="ECO:0000313" key="5">
    <source>
        <dbReference type="EMBL" id="VUD70942.1"/>
    </source>
</evidence>
<dbReference type="Pfam" id="PF22588">
    <property type="entry name" value="dCache_1_like"/>
    <property type="match status" value="1"/>
</dbReference>
<dbReference type="PANTHER" id="PTHR45138:SF9">
    <property type="entry name" value="DIGUANYLATE CYCLASE DGCM-RELATED"/>
    <property type="match status" value="1"/>
</dbReference>
<proteinExistence type="predicted"/>
<keyword evidence="3" id="KW-1133">Transmembrane helix</keyword>
<feature type="transmembrane region" description="Helical" evidence="3">
    <location>
        <begin position="293"/>
        <end position="314"/>
    </location>
</feature>
<dbReference type="EMBL" id="CABFPH010000014">
    <property type="protein sequence ID" value="VUD70942.1"/>
    <property type="molecule type" value="Genomic_DNA"/>
</dbReference>
<dbReference type="SMART" id="SM00267">
    <property type="entry name" value="GGDEF"/>
    <property type="match status" value="1"/>
</dbReference>
<evidence type="ECO:0000259" key="4">
    <source>
        <dbReference type="PROSITE" id="PS50887"/>
    </source>
</evidence>
<dbReference type="GO" id="GO:0043709">
    <property type="term" value="P:cell adhesion involved in single-species biofilm formation"/>
    <property type="evidence" value="ECO:0007669"/>
    <property type="project" value="TreeGrafter"/>
</dbReference>
<dbReference type="SUPFAM" id="SSF55073">
    <property type="entry name" value="Nucleotide cyclase"/>
    <property type="match status" value="1"/>
</dbReference>
<comment type="catalytic activity">
    <reaction evidence="2">
        <text>2 GTP = 3',3'-c-di-GMP + 2 diphosphate</text>
        <dbReference type="Rhea" id="RHEA:24898"/>
        <dbReference type="ChEBI" id="CHEBI:33019"/>
        <dbReference type="ChEBI" id="CHEBI:37565"/>
        <dbReference type="ChEBI" id="CHEBI:58805"/>
        <dbReference type="EC" id="2.7.7.65"/>
    </reaction>
</comment>
<dbReference type="CDD" id="cd12915">
    <property type="entry name" value="PDC2_DGC_like"/>
    <property type="match status" value="1"/>
</dbReference>
<dbReference type="EC" id="2.7.7.65" evidence="1"/>
<organism evidence="5 6">
    <name type="scientific">Methylobacterium symbioticum</name>
    <dbReference type="NCBI Taxonomy" id="2584084"/>
    <lineage>
        <taxon>Bacteria</taxon>
        <taxon>Pseudomonadati</taxon>
        <taxon>Pseudomonadota</taxon>
        <taxon>Alphaproteobacteria</taxon>
        <taxon>Hyphomicrobiales</taxon>
        <taxon>Methylobacteriaceae</taxon>
        <taxon>Methylobacterium</taxon>
    </lineage>
</organism>
<dbReference type="GO" id="GO:0052621">
    <property type="term" value="F:diguanylate cyclase activity"/>
    <property type="evidence" value="ECO:0007669"/>
    <property type="project" value="UniProtKB-EC"/>
</dbReference>
<dbReference type="Proteomes" id="UP000410984">
    <property type="component" value="Unassembled WGS sequence"/>
</dbReference>
<keyword evidence="3" id="KW-0472">Membrane</keyword>
<dbReference type="FunFam" id="3.30.70.270:FF:000001">
    <property type="entry name" value="Diguanylate cyclase domain protein"/>
    <property type="match status" value="1"/>
</dbReference>
<dbReference type="Pfam" id="PF00990">
    <property type="entry name" value="GGDEF"/>
    <property type="match status" value="1"/>
</dbReference>
<dbReference type="OrthoDB" id="9812260at2"/>
<dbReference type="PANTHER" id="PTHR45138">
    <property type="entry name" value="REGULATORY COMPONENTS OF SENSORY TRANSDUCTION SYSTEM"/>
    <property type="match status" value="1"/>
</dbReference>
<dbReference type="GO" id="GO:1902201">
    <property type="term" value="P:negative regulation of bacterial-type flagellum-dependent cell motility"/>
    <property type="evidence" value="ECO:0007669"/>
    <property type="project" value="TreeGrafter"/>
</dbReference>
<evidence type="ECO:0000256" key="1">
    <source>
        <dbReference type="ARBA" id="ARBA00012528"/>
    </source>
</evidence>
<evidence type="ECO:0000313" key="6">
    <source>
        <dbReference type="Proteomes" id="UP000410984"/>
    </source>
</evidence>
<dbReference type="InterPro" id="IPR050469">
    <property type="entry name" value="Diguanylate_Cyclase"/>
</dbReference>
<dbReference type="InterPro" id="IPR029787">
    <property type="entry name" value="Nucleotide_cyclase"/>
</dbReference>
<dbReference type="GO" id="GO:0005886">
    <property type="term" value="C:plasma membrane"/>
    <property type="evidence" value="ECO:0007669"/>
    <property type="project" value="TreeGrafter"/>
</dbReference>
<dbReference type="Gene3D" id="3.30.450.20">
    <property type="entry name" value="PAS domain"/>
    <property type="match status" value="2"/>
</dbReference>
<dbReference type="InterPro" id="IPR000160">
    <property type="entry name" value="GGDEF_dom"/>
</dbReference>
<feature type="domain" description="GGDEF" evidence="4">
    <location>
        <begin position="362"/>
        <end position="494"/>
    </location>
</feature>
<dbReference type="CDD" id="cd12914">
    <property type="entry name" value="PDC1_DGC_like"/>
    <property type="match status" value="1"/>
</dbReference>
<reference evidence="5 6" key="1">
    <citation type="submission" date="2019-06" db="EMBL/GenBank/DDBJ databases">
        <authorList>
            <person name="Rodrigo-Torres L."/>
            <person name="Arahal R. D."/>
            <person name="Lucena T."/>
        </authorList>
    </citation>
    <scope>NUCLEOTIDE SEQUENCE [LARGE SCALE GENOMIC DNA]</scope>
    <source>
        <strain evidence="5 6">SB0023/3</strain>
    </source>
</reference>
<sequence>MILLRSLSHVLRSGRTWVVLGVLGVLAPAGMLVVSGLMLLDLRRDAWRNAEQTSQNLLQVIERDIARNVEIIDLSLQAVVDNLRAPETAAASPRARQMILFDRAASAKDLGVMLVLDENGDSILDASSLPARKVNNADRDYFQAHKAHAHLGLLISKPVVSRLLGAPIVVLSRRIDKPDGSFGGVVLGSLKLSYFARLFDQIGLGRDGAINLYLRDGTRIVRHPYADADIGTNLAGTPNFERFVRERGGTFVGTSVRDGIERHYAFTEVGDLPLVLNVARSTREIEAEWRAKALVIATVVLVLCGLTVALSLLFGRELRRRAEMHAEMARLSRTDPLTGLANRRRFEAALADAGADARRTGNPLSLLVVDADHFKRFNDRYGHAVGDEVLKGLAACLSASVHRPGDLACRVGGEEFALILPGTDEAGALRVADEVHAQVSGLAVGSAGIEPGTVTVSIGLASGIHQVHDLYGRADAALYEAKANGRNRTRCAPARLREQANGRALRVVEA</sequence>
<keyword evidence="6" id="KW-1185">Reference proteome</keyword>
<evidence type="ECO:0000256" key="3">
    <source>
        <dbReference type="SAM" id="Phobius"/>
    </source>
</evidence>
<name>A0A509E9V6_9HYPH</name>
<accession>A0A509E9V6</accession>
<keyword evidence="3" id="KW-0812">Transmembrane</keyword>
<dbReference type="CDD" id="cd01949">
    <property type="entry name" value="GGDEF"/>
    <property type="match status" value="1"/>
</dbReference>
<dbReference type="Gene3D" id="3.30.70.270">
    <property type="match status" value="1"/>
</dbReference>
<dbReference type="InterPro" id="IPR054327">
    <property type="entry name" value="His-kinase-like_sensor"/>
</dbReference>
<dbReference type="PROSITE" id="PS50887">
    <property type="entry name" value="GGDEF"/>
    <property type="match status" value="1"/>
</dbReference>
<dbReference type="InterPro" id="IPR043128">
    <property type="entry name" value="Rev_trsase/Diguanyl_cyclase"/>
</dbReference>
<feature type="transmembrane region" description="Helical" evidence="3">
    <location>
        <begin position="17"/>
        <end position="40"/>
    </location>
</feature>
<gene>
    <name evidence="5" type="primary">cph2_1</name>
    <name evidence="5" type="ORF">MET9862_01516</name>
</gene>
<dbReference type="NCBIfam" id="TIGR00254">
    <property type="entry name" value="GGDEF"/>
    <property type="match status" value="1"/>
</dbReference>
<evidence type="ECO:0000256" key="2">
    <source>
        <dbReference type="ARBA" id="ARBA00034247"/>
    </source>
</evidence>
<dbReference type="AlphaFoldDB" id="A0A509E9V6"/>